<evidence type="ECO:0000256" key="1">
    <source>
        <dbReference type="SAM" id="Phobius"/>
    </source>
</evidence>
<accession>A0A0D6JQL3</accession>
<gene>
    <name evidence="2" type="ORF">BN996_01331</name>
</gene>
<dbReference type="EMBL" id="CSTE01000002">
    <property type="protein sequence ID" value="CQR49855.1"/>
    <property type="molecule type" value="Genomic_DNA"/>
</dbReference>
<keyword evidence="1" id="KW-1133">Transmembrane helix</keyword>
<sequence>MTVRADSRSRWRSRETLVAVGYALLFSAPVGVGVTVMMTRVAPGGLTDPLVVGPGLVLAVAVFVLVVAAATTGENAA</sequence>
<keyword evidence="1" id="KW-0812">Transmembrane</keyword>
<organism evidence="2 3">
    <name type="scientific">Haloferax massiliensis</name>
    <dbReference type="NCBI Taxonomy" id="1476858"/>
    <lineage>
        <taxon>Archaea</taxon>
        <taxon>Methanobacteriati</taxon>
        <taxon>Methanobacteriota</taxon>
        <taxon>Stenosarchaea group</taxon>
        <taxon>Halobacteria</taxon>
        <taxon>Halobacteriales</taxon>
        <taxon>Haloferacaceae</taxon>
        <taxon>Haloferax</taxon>
    </lineage>
</organism>
<feature type="transmembrane region" description="Helical" evidence="1">
    <location>
        <begin position="16"/>
        <end position="38"/>
    </location>
</feature>
<protein>
    <submittedName>
        <fullName evidence="2">Uncharacterized protein</fullName>
    </submittedName>
</protein>
<keyword evidence="1" id="KW-0472">Membrane</keyword>
<dbReference type="RefSeq" id="WP_089777696.1">
    <property type="nucleotide sequence ID" value="NZ_CABLRR010000002.1"/>
</dbReference>
<evidence type="ECO:0000313" key="3">
    <source>
        <dbReference type="Proteomes" id="UP000198902"/>
    </source>
</evidence>
<dbReference type="Proteomes" id="UP000198902">
    <property type="component" value="Unassembled WGS sequence"/>
</dbReference>
<name>A0A0D6JQL3_9EURY</name>
<feature type="transmembrane region" description="Helical" evidence="1">
    <location>
        <begin position="50"/>
        <end position="71"/>
    </location>
</feature>
<evidence type="ECO:0000313" key="2">
    <source>
        <dbReference type="EMBL" id="CQR49855.1"/>
    </source>
</evidence>
<dbReference type="AlphaFoldDB" id="A0A0D6JQL3"/>
<proteinExistence type="predicted"/>
<reference evidence="3" key="1">
    <citation type="submission" date="2015-03" db="EMBL/GenBank/DDBJ databases">
        <authorList>
            <person name="Urmite Genomes"/>
        </authorList>
    </citation>
    <scope>NUCLEOTIDE SEQUENCE [LARGE SCALE GENOMIC DNA]</scope>
    <source>
        <strain evidence="3">Arc-Hr</strain>
    </source>
</reference>
<keyword evidence="3" id="KW-1185">Reference proteome</keyword>